<feature type="compositionally biased region" description="Polar residues" evidence="1">
    <location>
        <begin position="1"/>
        <end position="17"/>
    </location>
</feature>
<evidence type="ECO:0000313" key="2">
    <source>
        <dbReference type="EMBL" id="CAL0332595.1"/>
    </source>
</evidence>
<dbReference type="CDD" id="cd04301">
    <property type="entry name" value="NAT_SF"/>
    <property type="match status" value="1"/>
</dbReference>
<dbReference type="Gene3D" id="3.40.630.30">
    <property type="match status" value="1"/>
</dbReference>
<evidence type="ECO:0008006" key="4">
    <source>
        <dbReference type="Google" id="ProtNLM"/>
    </source>
</evidence>
<reference evidence="2 3" key="1">
    <citation type="submission" date="2024-03" db="EMBL/GenBank/DDBJ databases">
        <authorList>
            <person name="Martinez-Hernandez J."/>
        </authorList>
    </citation>
    <scope>NUCLEOTIDE SEQUENCE [LARGE SCALE GENOMIC DNA]</scope>
</reference>
<dbReference type="EMBL" id="CAXHTB010000024">
    <property type="protein sequence ID" value="CAL0332595.1"/>
    <property type="molecule type" value="Genomic_DNA"/>
</dbReference>
<dbReference type="InterPro" id="IPR016181">
    <property type="entry name" value="Acyl_CoA_acyltransferase"/>
</dbReference>
<evidence type="ECO:0000313" key="3">
    <source>
        <dbReference type="Proteomes" id="UP001497480"/>
    </source>
</evidence>
<dbReference type="SUPFAM" id="SSF55729">
    <property type="entry name" value="Acyl-CoA N-acyltransferases (Nat)"/>
    <property type="match status" value="1"/>
</dbReference>
<accession>A0AAV1YFJ5</accession>
<protein>
    <recommendedName>
        <fullName evidence="4">N-acetyltransferase domain-containing protein</fullName>
    </recommendedName>
</protein>
<comment type="caution">
    <text evidence="2">The sequence shown here is derived from an EMBL/GenBank/DDBJ whole genome shotgun (WGS) entry which is preliminary data.</text>
</comment>
<proteinExistence type="predicted"/>
<dbReference type="AlphaFoldDB" id="A0AAV1YFJ5"/>
<name>A0AAV1YFJ5_LUPLU</name>
<keyword evidence="3" id="KW-1185">Reference proteome</keyword>
<dbReference type="Proteomes" id="UP001497480">
    <property type="component" value="Unassembled WGS sequence"/>
</dbReference>
<organism evidence="2 3">
    <name type="scientific">Lupinus luteus</name>
    <name type="common">European yellow lupine</name>
    <dbReference type="NCBI Taxonomy" id="3873"/>
    <lineage>
        <taxon>Eukaryota</taxon>
        <taxon>Viridiplantae</taxon>
        <taxon>Streptophyta</taxon>
        <taxon>Embryophyta</taxon>
        <taxon>Tracheophyta</taxon>
        <taxon>Spermatophyta</taxon>
        <taxon>Magnoliopsida</taxon>
        <taxon>eudicotyledons</taxon>
        <taxon>Gunneridae</taxon>
        <taxon>Pentapetalae</taxon>
        <taxon>rosids</taxon>
        <taxon>fabids</taxon>
        <taxon>Fabales</taxon>
        <taxon>Fabaceae</taxon>
        <taxon>Papilionoideae</taxon>
        <taxon>50 kb inversion clade</taxon>
        <taxon>genistoids sensu lato</taxon>
        <taxon>core genistoids</taxon>
        <taxon>Genisteae</taxon>
        <taxon>Lupinus</taxon>
    </lineage>
</organism>
<gene>
    <name evidence="2" type="ORF">LLUT_LOCUS33655</name>
</gene>
<feature type="region of interest" description="Disordered" evidence="1">
    <location>
        <begin position="1"/>
        <end position="23"/>
    </location>
</feature>
<evidence type="ECO:0000256" key="1">
    <source>
        <dbReference type="SAM" id="MobiDB-lite"/>
    </source>
</evidence>
<sequence>MDSNILQRRRSSNTNCHNIREKKLKRSELEPRVQGKGLGKFLMQLVELMAKKMGVEKSYEILCKTFNDEAKTILEKVSADIPRVTGAPFGAWTKYYGTAFGAWTKYYGTAFGA</sequence>